<dbReference type="InterPro" id="IPR001623">
    <property type="entry name" value="DnaJ_domain"/>
</dbReference>
<dbReference type="Pfam" id="PF00226">
    <property type="entry name" value="DnaJ"/>
    <property type="match status" value="1"/>
</dbReference>
<dbReference type="GO" id="GO:0006457">
    <property type="term" value="P:protein folding"/>
    <property type="evidence" value="ECO:0007669"/>
    <property type="project" value="InterPro"/>
</dbReference>
<dbReference type="SUPFAM" id="SSF49493">
    <property type="entry name" value="HSP40/DnaJ peptide-binding domain"/>
    <property type="match status" value="2"/>
</dbReference>
<protein>
    <submittedName>
        <fullName evidence="11">Uncharacterized protein</fullName>
    </submittedName>
</protein>
<dbReference type="AlphaFoldDB" id="A0A914DYU9"/>
<dbReference type="InterPro" id="IPR018253">
    <property type="entry name" value="DnaJ_domain_CS"/>
</dbReference>
<keyword evidence="5" id="KW-0143">Chaperone</keyword>
<dbReference type="PROSITE" id="PS51257">
    <property type="entry name" value="PROKAR_LIPOPROTEIN"/>
    <property type="match status" value="1"/>
</dbReference>
<feature type="zinc finger region" description="CR-type" evidence="6">
    <location>
        <begin position="192"/>
        <end position="270"/>
    </location>
</feature>
<sequence>MKLSYYHTLRIATRLLSSTGPGPALLFSACRNVPSITGSRHFHYGRPNKKDYYKILGISKNAPEKEIKKAYYQLAKKYHPDVNKEKGAAEKFQEVSEAYEVLSDSEKRRQYDALGAAGTAGFQGAGDPNFGWQFHSNRKAEDIFKDIFKEFGSFENIFGRDNPFGSYAETEHGFDASQQIATTITFEEAARGITKDVLMNVIEGCRRCQSTGVEPPYKKVSCPYCNGTGMVTQHIQGFYMQSTCSRCKGQGAYNKNPCMDCEGHGRLVVEKHVDVRIPAGVDNGQTLRTRVGKQDVYVYINVLESLRHKRVKENIYTDVEISLAQAVLGGTVPVPGIEKDHVVRIPPATSSHAQMCLKNQGIKRLNTSGRGDQFINIKIRVPKRLTDNQKALMQAWAELEQDISGTVNKSPENTDSVNSLEELRRVLNLSPAVNKKDSDIDQVVDKKDSDVDQVVDKKDKKGVAG</sequence>
<dbReference type="GO" id="GO:0005524">
    <property type="term" value="F:ATP binding"/>
    <property type="evidence" value="ECO:0007669"/>
    <property type="project" value="InterPro"/>
</dbReference>
<dbReference type="PANTHER" id="PTHR44145:SF3">
    <property type="entry name" value="DNAJ HOMOLOG SUBFAMILY A MEMBER 3, MITOCHONDRIAL"/>
    <property type="match status" value="1"/>
</dbReference>
<dbReference type="InterPro" id="IPR008971">
    <property type="entry name" value="HSP40/DnaJ_pept-bd"/>
</dbReference>
<evidence type="ECO:0000313" key="11">
    <source>
        <dbReference type="WBParaSite" id="ACRNAN_scaffold4680.g25534.t2"/>
    </source>
</evidence>
<evidence type="ECO:0000259" key="8">
    <source>
        <dbReference type="PROSITE" id="PS50076"/>
    </source>
</evidence>
<evidence type="ECO:0000256" key="1">
    <source>
        <dbReference type="ARBA" id="ARBA00022723"/>
    </source>
</evidence>
<dbReference type="GO" id="GO:0008270">
    <property type="term" value="F:zinc ion binding"/>
    <property type="evidence" value="ECO:0007669"/>
    <property type="project" value="UniProtKB-KW"/>
</dbReference>
<dbReference type="Gene3D" id="2.60.260.20">
    <property type="entry name" value="Urease metallochaperone UreE, N-terminal domain"/>
    <property type="match status" value="2"/>
</dbReference>
<dbReference type="InterPro" id="IPR036869">
    <property type="entry name" value="J_dom_sf"/>
</dbReference>
<dbReference type="Gene3D" id="2.10.230.10">
    <property type="entry name" value="Heat shock protein DnaJ, cysteine-rich domain"/>
    <property type="match status" value="1"/>
</dbReference>
<dbReference type="GO" id="GO:0005739">
    <property type="term" value="C:mitochondrion"/>
    <property type="evidence" value="ECO:0007669"/>
    <property type="project" value="TreeGrafter"/>
</dbReference>
<proteinExistence type="inferred from homology"/>
<feature type="region of interest" description="Disordered" evidence="7">
    <location>
        <begin position="436"/>
        <end position="465"/>
    </location>
</feature>
<dbReference type="InterPro" id="IPR001305">
    <property type="entry name" value="HSP_DnaJ_Cys-rich_dom"/>
</dbReference>
<dbReference type="InterPro" id="IPR051938">
    <property type="entry name" value="Apopto_cytoskel_mod"/>
</dbReference>
<evidence type="ECO:0000256" key="4">
    <source>
        <dbReference type="ARBA" id="ARBA00022833"/>
    </source>
</evidence>
<dbReference type="GO" id="GO:0051082">
    <property type="term" value="F:unfolded protein binding"/>
    <property type="evidence" value="ECO:0007669"/>
    <property type="project" value="InterPro"/>
</dbReference>
<keyword evidence="10" id="KW-1185">Reference proteome</keyword>
<dbReference type="CDD" id="cd10719">
    <property type="entry name" value="DnaJ_zf"/>
    <property type="match status" value="1"/>
</dbReference>
<reference evidence="11" key="1">
    <citation type="submission" date="2022-11" db="UniProtKB">
        <authorList>
            <consortium name="WormBaseParasite"/>
        </authorList>
    </citation>
    <scope>IDENTIFICATION</scope>
</reference>
<dbReference type="WBParaSite" id="ACRNAN_scaffold4680.g25534.t2">
    <property type="protein sequence ID" value="ACRNAN_scaffold4680.g25534.t2"/>
    <property type="gene ID" value="ACRNAN_scaffold4680.g25534"/>
</dbReference>
<dbReference type="InterPro" id="IPR012724">
    <property type="entry name" value="DnaJ"/>
</dbReference>
<dbReference type="InterPro" id="IPR036410">
    <property type="entry name" value="HSP_DnaJ_Cys-rich_dom_sf"/>
</dbReference>
<evidence type="ECO:0000259" key="9">
    <source>
        <dbReference type="PROSITE" id="PS51188"/>
    </source>
</evidence>
<dbReference type="Gene3D" id="1.10.287.110">
    <property type="entry name" value="DnaJ domain"/>
    <property type="match status" value="1"/>
</dbReference>
<dbReference type="Proteomes" id="UP000887540">
    <property type="component" value="Unplaced"/>
</dbReference>
<dbReference type="CDD" id="cd10747">
    <property type="entry name" value="DnaJ_C"/>
    <property type="match status" value="1"/>
</dbReference>
<dbReference type="Pfam" id="PF00684">
    <property type="entry name" value="DnaJ_CXXCXGXG"/>
    <property type="match status" value="1"/>
</dbReference>
<evidence type="ECO:0000313" key="10">
    <source>
        <dbReference type="Proteomes" id="UP000887540"/>
    </source>
</evidence>
<evidence type="ECO:0000256" key="3">
    <source>
        <dbReference type="ARBA" id="ARBA00022771"/>
    </source>
</evidence>
<dbReference type="GO" id="GO:0007005">
    <property type="term" value="P:mitochondrion organization"/>
    <property type="evidence" value="ECO:0007669"/>
    <property type="project" value="TreeGrafter"/>
</dbReference>
<dbReference type="FunFam" id="2.60.260.20:FF:000005">
    <property type="entry name" value="Chaperone protein dnaJ 1, mitochondrial"/>
    <property type="match status" value="1"/>
</dbReference>
<dbReference type="PANTHER" id="PTHR44145">
    <property type="entry name" value="DNAJ HOMOLOG SUBFAMILY A MEMBER 3, MITOCHONDRIAL"/>
    <property type="match status" value="1"/>
</dbReference>
<dbReference type="PROSITE" id="PS00636">
    <property type="entry name" value="DNAJ_1"/>
    <property type="match status" value="1"/>
</dbReference>
<name>A0A914DYU9_9BILA</name>
<dbReference type="SUPFAM" id="SSF46565">
    <property type="entry name" value="Chaperone J-domain"/>
    <property type="match status" value="1"/>
</dbReference>
<keyword evidence="3 6" id="KW-0863">Zinc-finger</keyword>
<feature type="domain" description="J" evidence="8">
    <location>
        <begin position="51"/>
        <end position="115"/>
    </location>
</feature>
<dbReference type="GO" id="GO:0009408">
    <property type="term" value="P:response to heat"/>
    <property type="evidence" value="ECO:0007669"/>
    <property type="project" value="InterPro"/>
</dbReference>
<dbReference type="PROSITE" id="PS50076">
    <property type="entry name" value="DNAJ_2"/>
    <property type="match status" value="1"/>
</dbReference>
<dbReference type="PRINTS" id="PR00625">
    <property type="entry name" value="JDOMAIN"/>
</dbReference>
<evidence type="ECO:0000256" key="5">
    <source>
        <dbReference type="ARBA" id="ARBA00023186"/>
    </source>
</evidence>
<dbReference type="PROSITE" id="PS51188">
    <property type="entry name" value="ZF_CR"/>
    <property type="match status" value="1"/>
</dbReference>
<dbReference type="FunFam" id="2.10.230.10:FF:000001">
    <property type="entry name" value="DnaJ subfamily A member 2"/>
    <property type="match status" value="1"/>
</dbReference>
<keyword evidence="1 6" id="KW-0479">Metal-binding</keyword>
<organism evidence="10 11">
    <name type="scientific">Acrobeloides nanus</name>
    <dbReference type="NCBI Taxonomy" id="290746"/>
    <lineage>
        <taxon>Eukaryota</taxon>
        <taxon>Metazoa</taxon>
        <taxon>Ecdysozoa</taxon>
        <taxon>Nematoda</taxon>
        <taxon>Chromadorea</taxon>
        <taxon>Rhabditida</taxon>
        <taxon>Tylenchina</taxon>
        <taxon>Cephalobomorpha</taxon>
        <taxon>Cephaloboidea</taxon>
        <taxon>Cephalobidae</taxon>
        <taxon>Acrobeloides</taxon>
    </lineage>
</organism>
<evidence type="ECO:0000256" key="6">
    <source>
        <dbReference type="PROSITE-ProRule" id="PRU00546"/>
    </source>
</evidence>
<dbReference type="CDD" id="cd06257">
    <property type="entry name" value="DnaJ"/>
    <property type="match status" value="1"/>
</dbReference>
<dbReference type="SUPFAM" id="SSF57938">
    <property type="entry name" value="DnaJ/Hsp40 cysteine-rich domain"/>
    <property type="match status" value="1"/>
</dbReference>
<dbReference type="InterPro" id="IPR002939">
    <property type="entry name" value="DnaJ_C"/>
</dbReference>
<dbReference type="HAMAP" id="MF_01152">
    <property type="entry name" value="DnaJ"/>
    <property type="match status" value="1"/>
</dbReference>
<dbReference type="GO" id="GO:0031072">
    <property type="term" value="F:heat shock protein binding"/>
    <property type="evidence" value="ECO:0007669"/>
    <property type="project" value="InterPro"/>
</dbReference>
<evidence type="ECO:0000256" key="2">
    <source>
        <dbReference type="ARBA" id="ARBA00022737"/>
    </source>
</evidence>
<evidence type="ECO:0000256" key="7">
    <source>
        <dbReference type="SAM" id="MobiDB-lite"/>
    </source>
</evidence>
<keyword evidence="2" id="KW-0677">Repeat</keyword>
<dbReference type="SMART" id="SM00271">
    <property type="entry name" value="DnaJ"/>
    <property type="match status" value="1"/>
</dbReference>
<feature type="domain" description="CR-type" evidence="9">
    <location>
        <begin position="192"/>
        <end position="270"/>
    </location>
</feature>
<keyword evidence="4 6" id="KW-0862">Zinc</keyword>
<dbReference type="Pfam" id="PF01556">
    <property type="entry name" value="DnaJ_C"/>
    <property type="match status" value="1"/>
</dbReference>
<accession>A0A914DYU9</accession>
<dbReference type="GO" id="GO:0043066">
    <property type="term" value="P:negative regulation of apoptotic process"/>
    <property type="evidence" value="ECO:0007669"/>
    <property type="project" value="TreeGrafter"/>
</dbReference>